<name>A0A5B8LZ26_9HYPH</name>
<evidence type="ECO:0000259" key="4">
    <source>
        <dbReference type="Pfam" id="PF00370"/>
    </source>
</evidence>
<dbReference type="KEGG" id="dea:FPZ08_18820"/>
<keyword evidence="2" id="KW-0808">Transferase</keyword>
<dbReference type="InterPro" id="IPR050406">
    <property type="entry name" value="FGGY_Carb_Kinase"/>
</dbReference>
<accession>A0A5B8LZ26</accession>
<dbReference type="Proteomes" id="UP000315364">
    <property type="component" value="Chromosome"/>
</dbReference>
<organism evidence="6 7">
    <name type="scientific">Devosia ginsengisoli</name>
    <dbReference type="NCBI Taxonomy" id="400770"/>
    <lineage>
        <taxon>Bacteria</taxon>
        <taxon>Pseudomonadati</taxon>
        <taxon>Pseudomonadota</taxon>
        <taxon>Alphaproteobacteria</taxon>
        <taxon>Hyphomicrobiales</taxon>
        <taxon>Devosiaceae</taxon>
        <taxon>Devosia</taxon>
    </lineage>
</organism>
<evidence type="ECO:0000313" key="7">
    <source>
        <dbReference type="Proteomes" id="UP000315364"/>
    </source>
</evidence>
<dbReference type="Pfam" id="PF02782">
    <property type="entry name" value="FGGY_C"/>
    <property type="match status" value="1"/>
</dbReference>
<dbReference type="RefSeq" id="WP_146291807.1">
    <property type="nucleotide sequence ID" value="NZ_CP042304.1"/>
</dbReference>
<comment type="similarity">
    <text evidence="1">Belongs to the FGGY kinase family.</text>
</comment>
<dbReference type="SUPFAM" id="SSF53067">
    <property type="entry name" value="Actin-like ATPase domain"/>
    <property type="match status" value="2"/>
</dbReference>
<sequence length="491" mass="51124">MARDKQDMVHAAIDVGTTSIKAVLFDRAGRERVVARASVGVDRPQPGWAEQDMRAVWQAVIGLLSELAQAAGPSLAGLAITAQGDGCWLSDAEGEPVRPAILWNDGRAGPRIAGWLADGTLRRMLDIGHFTGFAGTPAAILPWLAEKEPTVLARAKTAFTCGSWIYRRLTGQTLIDPSDAAVPFMPAAGQAYDDTLLGLSGVQHMAALLPYIAPTGRPVHGVLPHVAAATGLPADLPVVLAPYDVPAAALGAGCVEPGDMLMVLGTTFLTGSVVAGGTPPPFGGTDVPLGRTGSALRFFPALVGMETLAWAARILGFANVEAAVAAALEAEARGAVFLPYLSPAGERSPFVDPLIKGGFAQLSLDHAPENLMRAVLEGLTMTLLDCALASGGGQRIAVCGGGANSDGWCQMLADATGIDVHRPASSELSARGAALSARAALDGEDERTVALRWRGTARVWQPNPMRKAHYEALYAEFVAARTAMPRKAAQP</sequence>
<evidence type="ECO:0000256" key="2">
    <source>
        <dbReference type="ARBA" id="ARBA00022679"/>
    </source>
</evidence>
<evidence type="ECO:0000259" key="5">
    <source>
        <dbReference type="Pfam" id="PF02782"/>
    </source>
</evidence>
<keyword evidence="7" id="KW-1185">Reference proteome</keyword>
<dbReference type="AlphaFoldDB" id="A0A5B8LZ26"/>
<feature type="domain" description="Carbohydrate kinase FGGY C-terminal" evidence="5">
    <location>
        <begin position="319"/>
        <end position="440"/>
    </location>
</feature>
<dbReference type="PANTHER" id="PTHR43095">
    <property type="entry name" value="SUGAR KINASE"/>
    <property type="match status" value="1"/>
</dbReference>
<evidence type="ECO:0000313" key="6">
    <source>
        <dbReference type="EMBL" id="QDZ12620.1"/>
    </source>
</evidence>
<dbReference type="InterPro" id="IPR000577">
    <property type="entry name" value="Carb_kinase_FGGY"/>
</dbReference>
<dbReference type="PIRSF" id="PIRSF000538">
    <property type="entry name" value="GlpK"/>
    <property type="match status" value="1"/>
</dbReference>
<dbReference type="OrthoDB" id="9805576at2"/>
<dbReference type="Pfam" id="PF00370">
    <property type="entry name" value="FGGY_N"/>
    <property type="match status" value="1"/>
</dbReference>
<dbReference type="Gene3D" id="3.30.420.40">
    <property type="match status" value="2"/>
</dbReference>
<evidence type="ECO:0000256" key="3">
    <source>
        <dbReference type="ARBA" id="ARBA00022777"/>
    </source>
</evidence>
<dbReference type="EMBL" id="CP042304">
    <property type="protein sequence ID" value="QDZ12620.1"/>
    <property type="molecule type" value="Genomic_DNA"/>
</dbReference>
<dbReference type="InterPro" id="IPR018484">
    <property type="entry name" value="FGGY_N"/>
</dbReference>
<dbReference type="PANTHER" id="PTHR43095:SF3">
    <property type="entry name" value="L-XYLULOSE_3-KETO-L-GULONATE KINASE"/>
    <property type="match status" value="1"/>
</dbReference>
<keyword evidence="3 6" id="KW-0418">Kinase</keyword>
<gene>
    <name evidence="6" type="ORF">FPZ08_18820</name>
</gene>
<protein>
    <submittedName>
        <fullName evidence="6">Carbohydrate kinase</fullName>
    </submittedName>
</protein>
<proteinExistence type="inferred from homology"/>
<feature type="domain" description="Carbohydrate kinase FGGY N-terminal" evidence="4">
    <location>
        <begin position="12"/>
        <end position="251"/>
    </location>
</feature>
<dbReference type="InterPro" id="IPR018485">
    <property type="entry name" value="FGGY_C"/>
</dbReference>
<dbReference type="InterPro" id="IPR043129">
    <property type="entry name" value="ATPase_NBD"/>
</dbReference>
<evidence type="ECO:0000256" key="1">
    <source>
        <dbReference type="ARBA" id="ARBA00009156"/>
    </source>
</evidence>
<reference evidence="6 7" key="1">
    <citation type="submission" date="2019-07" db="EMBL/GenBank/DDBJ databases">
        <title>Full genome sequence of Devosia sp. Gsoil 520.</title>
        <authorList>
            <person name="Im W.-T."/>
        </authorList>
    </citation>
    <scope>NUCLEOTIDE SEQUENCE [LARGE SCALE GENOMIC DNA]</scope>
    <source>
        <strain evidence="6 7">Gsoil 520</strain>
    </source>
</reference>
<dbReference type="GO" id="GO:0016301">
    <property type="term" value="F:kinase activity"/>
    <property type="evidence" value="ECO:0007669"/>
    <property type="project" value="UniProtKB-KW"/>
</dbReference>
<dbReference type="GO" id="GO:0005975">
    <property type="term" value="P:carbohydrate metabolic process"/>
    <property type="evidence" value="ECO:0007669"/>
    <property type="project" value="InterPro"/>
</dbReference>